<dbReference type="AlphaFoldDB" id="V9DPA6"/>
<feature type="compositionally biased region" description="Basic and acidic residues" evidence="1">
    <location>
        <begin position="389"/>
        <end position="401"/>
    </location>
</feature>
<dbReference type="RefSeq" id="XP_008721866.1">
    <property type="nucleotide sequence ID" value="XM_008723644.1"/>
</dbReference>
<accession>V9DPA6</accession>
<dbReference type="OrthoDB" id="3231004at2759"/>
<evidence type="ECO:0008006" key="4">
    <source>
        <dbReference type="Google" id="ProtNLM"/>
    </source>
</evidence>
<organism evidence="2 3">
    <name type="scientific">Cladophialophora carrionii CBS 160.54</name>
    <dbReference type="NCBI Taxonomy" id="1279043"/>
    <lineage>
        <taxon>Eukaryota</taxon>
        <taxon>Fungi</taxon>
        <taxon>Dikarya</taxon>
        <taxon>Ascomycota</taxon>
        <taxon>Pezizomycotina</taxon>
        <taxon>Eurotiomycetes</taxon>
        <taxon>Chaetothyriomycetidae</taxon>
        <taxon>Chaetothyriales</taxon>
        <taxon>Herpotrichiellaceae</taxon>
        <taxon>Cladophialophora</taxon>
    </lineage>
</organism>
<name>V9DPA6_9EURO</name>
<dbReference type="HOGENOM" id="CLU_014625_3_0_1"/>
<reference evidence="2 3" key="1">
    <citation type="submission" date="2013-03" db="EMBL/GenBank/DDBJ databases">
        <title>The Genome Sequence of Cladophialophora carrionii CBS 160.54.</title>
        <authorList>
            <consortium name="The Broad Institute Genomics Platform"/>
            <person name="Cuomo C."/>
            <person name="de Hoog S."/>
            <person name="Gorbushina A."/>
            <person name="Walker B."/>
            <person name="Young S.K."/>
            <person name="Zeng Q."/>
            <person name="Gargeya S."/>
            <person name="Fitzgerald M."/>
            <person name="Haas B."/>
            <person name="Abouelleil A."/>
            <person name="Allen A.W."/>
            <person name="Alvarado L."/>
            <person name="Arachchi H.M."/>
            <person name="Berlin A.M."/>
            <person name="Chapman S.B."/>
            <person name="Gainer-Dewar J."/>
            <person name="Goldberg J."/>
            <person name="Griggs A."/>
            <person name="Gujja S."/>
            <person name="Hansen M."/>
            <person name="Howarth C."/>
            <person name="Imamovic A."/>
            <person name="Ireland A."/>
            <person name="Larimer J."/>
            <person name="McCowan C."/>
            <person name="Murphy C."/>
            <person name="Pearson M."/>
            <person name="Poon T.W."/>
            <person name="Priest M."/>
            <person name="Roberts A."/>
            <person name="Saif S."/>
            <person name="Shea T."/>
            <person name="Sisk P."/>
            <person name="Sykes S."/>
            <person name="Wortman J."/>
            <person name="Nusbaum C."/>
            <person name="Birren B."/>
        </authorList>
    </citation>
    <scope>NUCLEOTIDE SEQUENCE [LARGE SCALE GENOMIC DNA]</scope>
    <source>
        <strain evidence="2 3">CBS 160.54</strain>
    </source>
</reference>
<dbReference type="VEuPathDB" id="FungiDB:G647_00241"/>
<evidence type="ECO:0000256" key="1">
    <source>
        <dbReference type="SAM" id="MobiDB-lite"/>
    </source>
</evidence>
<protein>
    <recommendedName>
        <fullName evidence="4">Jacalin-type lectin domain-containing protein</fullName>
    </recommendedName>
</protein>
<dbReference type="Proteomes" id="UP000030678">
    <property type="component" value="Unassembled WGS sequence"/>
</dbReference>
<gene>
    <name evidence="2" type="ORF">G647_00241</name>
</gene>
<dbReference type="EMBL" id="KB822697">
    <property type="protein sequence ID" value="ETI27792.1"/>
    <property type="molecule type" value="Genomic_DNA"/>
</dbReference>
<evidence type="ECO:0000313" key="2">
    <source>
        <dbReference type="EMBL" id="ETI27792.1"/>
    </source>
</evidence>
<dbReference type="GeneID" id="19978734"/>
<proteinExistence type="predicted"/>
<evidence type="ECO:0000313" key="3">
    <source>
        <dbReference type="Proteomes" id="UP000030678"/>
    </source>
</evidence>
<feature type="region of interest" description="Disordered" evidence="1">
    <location>
        <begin position="389"/>
        <end position="412"/>
    </location>
</feature>
<sequence length="883" mass="97439">MLRAPYHNAMRLGQGFNTFTQQLCMNDAVSKADELREDDSITQRGSAGVSQIVQYSSRFVDKLSDVTNAMNVSAALSIKTGVIGGTATGKFIDSDKFTESELNFFIQVSVTNQEHMPYEYNKFEPIPGLPPGRFTEVYGDAFISGWEEGGEFNAVVSVKLRDKSSATQVAASLQASLGTAALSGSVEGQGQIDKSSLDKMAETTISVNWSGGGQIKETDVIWDVTSLTIAAANFPDLVAMTPQRKYALLTKYSALKSFITASVHFSPLDYENAGIYAGYLLEIYTEYKSVWKNLQVLAWEVQEGSSKVEEAKLPQDSADFLTGLIKDGTMTAESDLKKWMARVNQLNFEIGQKRMLAMALGLENQRLESALENIDTNDMNDETKAKLGELGQDHDSDDAGRHGGVGPTVKTNPPPLKVYPASIIGLINARHDCRLEMVKVVNEVDLVTSDPAIALDPDRKQTFLSPALFKQLIPVGTISATLVRKPAASNSKIYYGNLAKLRPEATKSAAYFSDRAGKYLMSEPVGVTTKEEGDDHDVFFNDLDAIDDSDVPYYVRVHYDEEKIVTLKVWYTNGRQITHGLQTGHTYHGMYLSDADHANMVRLEAHKYKSRTLLDLFSMASDTSSMYVAPGKRASDQAVVTPIFMRQKGWNFRGFYGFITNEGGITGLGTIWANLTPDQTEPKTPPPPLFEDKDSPVPGSALAKQFDFYEKKGRFYRVGPCYNESKEASAHVFSMINWISQGHMPGKLDFCKDGTAPLQGIRAVVLTWTDDGPRTFPDGVKLDGLTKETLEVAKSRVTQAKYQFRKLASGKFCLSFVYLEFDNGSHFKTGFELSGDDLKAGGVEKWVKRPAPSEGKSWSLGGFYGQHDGDYIVSLGFLWVRDS</sequence>